<dbReference type="SUPFAM" id="SSF48452">
    <property type="entry name" value="TPR-like"/>
    <property type="match status" value="1"/>
</dbReference>
<feature type="region of interest" description="Disordered" evidence="2">
    <location>
        <begin position="1"/>
        <end position="40"/>
    </location>
</feature>
<dbReference type="SUPFAM" id="SSF74653">
    <property type="entry name" value="TolA/TonB C-terminal domain"/>
    <property type="match status" value="1"/>
</dbReference>
<accession>A0A545U584</accession>
<feature type="repeat" description="TPR" evidence="1">
    <location>
        <begin position="65"/>
        <end position="98"/>
    </location>
</feature>
<dbReference type="AlphaFoldDB" id="A0A545U584"/>
<organism evidence="3 4">
    <name type="scientific">Exilibacterium tricleocarpae</name>
    <dbReference type="NCBI Taxonomy" id="2591008"/>
    <lineage>
        <taxon>Bacteria</taxon>
        <taxon>Pseudomonadati</taxon>
        <taxon>Pseudomonadota</taxon>
        <taxon>Gammaproteobacteria</taxon>
        <taxon>Cellvibrionales</taxon>
        <taxon>Cellvibrionaceae</taxon>
        <taxon>Exilibacterium</taxon>
    </lineage>
</organism>
<evidence type="ECO:0000313" key="4">
    <source>
        <dbReference type="Proteomes" id="UP000319732"/>
    </source>
</evidence>
<sequence>MAGAQSQGSAVTDYLISPGEKGEGSSIARIVSEEDTRPKVRSTNDYQLEIDRVETEQGAYGSQLSEHLVGLGITYQTEGEHDDAIEAFKRAMHVNRVNEGLYSLSQVPILERLIESHVARGQWSEANDRHQYLYWLHRRNFGTEDPRMLPVIDKLSAWHLNAYALDMGAGLFNHLISAHKLFNLAVDIIDTNYGKNDLRLIDALRGITVSNYYLATYKGETEPSFQLRAGSEPTSAEQKARLDQYITNSYNSGKRAISRMVNVYANNPDSPPWAEAKAKVELGDWYLLFNKWQSALAIYQESHDALRDGNIDQTQIDLLFGQPVALPDLPLVDSSVVEEDEENQPYVLVSFDVTPYGRARNVAIIESMPEDNVRIRSRVRKALKLAKFRPRFENGSPTLTTGMTHRYLFADD</sequence>
<dbReference type="EMBL" id="VHSG01000005">
    <property type="protein sequence ID" value="TQV84628.1"/>
    <property type="molecule type" value="Genomic_DNA"/>
</dbReference>
<evidence type="ECO:0000313" key="3">
    <source>
        <dbReference type="EMBL" id="TQV84628.1"/>
    </source>
</evidence>
<dbReference type="OrthoDB" id="7052406at2"/>
<name>A0A545U584_9GAMM</name>
<feature type="compositionally biased region" description="Polar residues" evidence="2">
    <location>
        <begin position="1"/>
        <end position="10"/>
    </location>
</feature>
<dbReference type="Proteomes" id="UP000319732">
    <property type="component" value="Unassembled WGS sequence"/>
</dbReference>
<reference evidence="3 4" key="1">
    <citation type="submission" date="2019-06" db="EMBL/GenBank/DDBJ databases">
        <title>Whole genome sequence for Cellvibrionaceae sp. R142.</title>
        <authorList>
            <person name="Wang G."/>
        </authorList>
    </citation>
    <scope>NUCLEOTIDE SEQUENCE [LARGE SCALE GENOMIC DNA]</scope>
    <source>
        <strain evidence="3 4">R142</strain>
    </source>
</reference>
<dbReference type="InterPro" id="IPR011990">
    <property type="entry name" value="TPR-like_helical_dom_sf"/>
</dbReference>
<dbReference type="InterPro" id="IPR019734">
    <property type="entry name" value="TPR_rpt"/>
</dbReference>
<protein>
    <submittedName>
        <fullName evidence="3">Tetratricopeptide repeat protein</fullName>
    </submittedName>
</protein>
<gene>
    <name evidence="3" type="ORF">FKG94_03645</name>
</gene>
<dbReference type="PROSITE" id="PS50005">
    <property type="entry name" value="TPR"/>
    <property type="match status" value="1"/>
</dbReference>
<comment type="caution">
    <text evidence="3">The sequence shown here is derived from an EMBL/GenBank/DDBJ whole genome shotgun (WGS) entry which is preliminary data.</text>
</comment>
<dbReference type="RefSeq" id="WP_142902834.1">
    <property type="nucleotide sequence ID" value="NZ_ML660088.1"/>
</dbReference>
<proteinExistence type="predicted"/>
<keyword evidence="4" id="KW-1185">Reference proteome</keyword>
<evidence type="ECO:0000256" key="2">
    <source>
        <dbReference type="SAM" id="MobiDB-lite"/>
    </source>
</evidence>
<keyword evidence="1" id="KW-0802">TPR repeat</keyword>
<dbReference type="Gene3D" id="1.25.40.10">
    <property type="entry name" value="Tetratricopeptide repeat domain"/>
    <property type="match status" value="1"/>
</dbReference>
<evidence type="ECO:0000256" key="1">
    <source>
        <dbReference type="PROSITE-ProRule" id="PRU00339"/>
    </source>
</evidence>